<keyword evidence="15" id="KW-1185">Reference proteome</keyword>
<evidence type="ECO:0000256" key="4">
    <source>
        <dbReference type="ARBA" id="ARBA00022679"/>
    </source>
</evidence>
<feature type="domain" description="Protein kinase" evidence="13">
    <location>
        <begin position="116"/>
        <end position="401"/>
    </location>
</feature>
<evidence type="ECO:0000256" key="5">
    <source>
        <dbReference type="ARBA" id="ARBA00022741"/>
    </source>
</evidence>
<protein>
    <recommendedName>
        <fullName evidence="2">cyclin-dependent kinase</fullName>
        <ecNumber evidence="2">2.7.11.22</ecNumber>
    </recommendedName>
</protein>
<keyword evidence="4" id="KW-0808">Transferase</keyword>
<evidence type="ECO:0000256" key="3">
    <source>
        <dbReference type="ARBA" id="ARBA00022527"/>
    </source>
</evidence>
<dbReference type="PANTHER" id="PTHR24056:SF546">
    <property type="entry name" value="CYCLIN-DEPENDENT KINASE 12"/>
    <property type="match status" value="1"/>
</dbReference>
<dbReference type="AlphaFoldDB" id="A0A6A6PUI5"/>
<accession>A0A6A6PUI5</accession>
<dbReference type="PANTHER" id="PTHR24056">
    <property type="entry name" value="CELL DIVISION PROTEIN KINASE"/>
    <property type="match status" value="1"/>
</dbReference>
<evidence type="ECO:0000259" key="13">
    <source>
        <dbReference type="PROSITE" id="PS50011"/>
    </source>
</evidence>
<dbReference type="GO" id="GO:0008353">
    <property type="term" value="F:RNA polymerase II CTD heptapeptide repeat kinase activity"/>
    <property type="evidence" value="ECO:0007669"/>
    <property type="project" value="TreeGrafter"/>
</dbReference>
<feature type="compositionally biased region" description="Basic and acidic residues" evidence="12">
    <location>
        <begin position="428"/>
        <end position="447"/>
    </location>
</feature>
<organism evidence="14 15">
    <name type="scientific">Neohortaea acidophila</name>
    <dbReference type="NCBI Taxonomy" id="245834"/>
    <lineage>
        <taxon>Eukaryota</taxon>
        <taxon>Fungi</taxon>
        <taxon>Dikarya</taxon>
        <taxon>Ascomycota</taxon>
        <taxon>Pezizomycotina</taxon>
        <taxon>Dothideomycetes</taxon>
        <taxon>Dothideomycetidae</taxon>
        <taxon>Mycosphaerellales</taxon>
        <taxon>Teratosphaeriaceae</taxon>
        <taxon>Neohortaea</taxon>
    </lineage>
</organism>
<dbReference type="InterPro" id="IPR050108">
    <property type="entry name" value="CDK"/>
</dbReference>
<proteinExistence type="inferred from homology"/>
<evidence type="ECO:0000256" key="9">
    <source>
        <dbReference type="ARBA" id="ARBA00048367"/>
    </source>
</evidence>
<evidence type="ECO:0000256" key="6">
    <source>
        <dbReference type="ARBA" id="ARBA00022777"/>
    </source>
</evidence>
<reference evidence="14" key="1">
    <citation type="journal article" date="2020" name="Stud. Mycol.">
        <title>101 Dothideomycetes genomes: a test case for predicting lifestyles and emergence of pathogens.</title>
        <authorList>
            <person name="Haridas S."/>
            <person name="Albert R."/>
            <person name="Binder M."/>
            <person name="Bloem J."/>
            <person name="Labutti K."/>
            <person name="Salamov A."/>
            <person name="Andreopoulos B."/>
            <person name="Baker S."/>
            <person name="Barry K."/>
            <person name="Bills G."/>
            <person name="Bluhm B."/>
            <person name="Cannon C."/>
            <person name="Castanera R."/>
            <person name="Culley D."/>
            <person name="Daum C."/>
            <person name="Ezra D."/>
            <person name="Gonzalez J."/>
            <person name="Henrissat B."/>
            <person name="Kuo A."/>
            <person name="Liang C."/>
            <person name="Lipzen A."/>
            <person name="Lutzoni F."/>
            <person name="Magnuson J."/>
            <person name="Mondo S."/>
            <person name="Nolan M."/>
            <person name="Ohm R."/>
            <person name="Pangilinan J."/>
            <person name="Park H.-J."/>
            <person name="Ramirez L."/>
            <person name="Alfaro M."/>
            <person name="Sun H."/>
            <person name="Tritt A."/>
            <person name="Yoshinaga Y."/>
            <person name="Zwiers L.-H."/>
            <person name="Turgeon B."/>
            <person name="Goodwin S."/>
            <person name="Spatafora J."/>
            <person name="Crous P."/>
            <person name="Grigoriev I."/>
        </authorList>
    </citation>
    <scope>NUCLEOTIDE SEQUENCE</scope>
    <source>
        <strain evidence="14">CBS 113389</strain>
    </source>
</reference>
<dbReference type="GO" id="GO:0030332">
    <property type="term" value="F:cyclin binding"/>
    <property type="evidence" value="ECO:0007669"/>
    <property type="project" value="TreeGrafter"/>
</dbReference>
<dbReference type="FunFam" id="1.10.510.10:FF:000440">
    <property type="entry name" value="Serine/threonine-protein kinase bur1"/>
    <property type="match status" value="1"/>
</dbReference>
<evidence type="ECO:0000256" key="10">
    <source>
        <dbReference type="PROSITE-ProRule" id="PRU10141"/>
    </source>
</evidence>
<feature type="compositionally biased region" description="Low complexity" evidence="12">
    <location>
        <begin position="21"/>
        <end position="39"/>
    </location>
</feature>
<feature type="compositionally biased region" description="Polar residues" evidence="12">
    <location>
        <begin position="56"/>
        <end position="73"/>
    </location>
</feature>
<evidence type="ECO:0000256" key="11">
    <source>
        <dbReference type="RuleBase" id="RU000304"/>
    </source>
</evidence>
<dbReference type="GO" id="GO:0008024">
    <property type="term" value="C:cyclin/CDK positive transcription elongation factor complex"/>
    <property type="evidence" value="ECO:0007669"/>
    <property type="project" value="TreeGrafter"/>
</dbReference>
<dbReference type="Gene3D" id="3.30.200.20">
    <property type="entry name" value="Phosphorylase Kinase, domain 1"/>
    <property type="match status" value="1"/>
</dbReference>
<dbReference type="PROSITE" id="PS00108">
    <property type="entry name" value="PROTEIN_KINASE_ST"/>
    <property type="match status" value="1"/>
</dbReference>
<sequence>MNTAEAKAPETSKNKISFSIKGRASAAAAEKAQPVAPKPQTTSEGPKKLPVAVSPLVQNSIPKSRNYEGNTRVDTVARRPSPPPVKVEKVKKKRIKARPELSEDFAQSESVYYRKTGNDSVVGSGTYGKVYKAVHVYTGSPVALKKIRMEGERDGFPVTAIREIKLLQSLNHLNVVALQEVMVEENDCFMVFEYLSHDLTGLLNHPTFALTSAHKKHLAKQLFEGLNYLHDRGVLHRDIKAANILISNTGELKLADFGLARFYQKHAKQDYTNRVITIWYRSPELLLGETQYGPSVDIWSAACVLVEIFTRHAIFPGDGGEINQLDKIYNVLGTPSRSEWPGVDELQWFTLLRPRQRIPSTFAEKYQSRVSAEAFDLLSAMFQFDPTSRPTAADVLEHPYFTVEEPEAEQAVLLSELEGDWHEFESKALRKEKEKQERDARRREKEGAAAAAAGEKRKVEEGSAGGEAVKKAKVGAAAAAVAA</sequence>
<dbReference type="PROSITE" id="PS00107">
    <property type="entry name" value="PROTEIN_KINASE_ATP"/>
    <property type="match status" value="1"/>
</dbReference>
<dbReference type="Pfam" id="PF00069">
    <property type="entry name" value="Pkinase"/>
    <property type="match status" value="1"/>
</dbReference>
<dbReference type="GO" id="GO:0004693">
    <property type="term" value="F:cyclin-dependent protein serine/threonine kinase activity"/>
    <property type="evidence" value="ECO:0007669"/>
    <property type="project" value="UniProtKB-EC"/>
</dbReference>
<name>A0A6A6PUI5_9PEZI</name>
<dbReference type="InterPro" id="IPR000719">
    <property type="entry name" value="Prot_kinase_dom"/>
</dbReference>
<feature type="region of interest" description="Disordered" evidence="12">
    <location>
        <begin position="428"/>
        <end position="474"/>
    </location>
</feature>
<feature type="binding site" evidence="10">
    <location>
        <position position="145"/>
    </location>
    <ligand>
        <name>ATP</name>
        <dbReference type="ChEBI" id="CHEBI:30616"/>
    </ligand>
</feature>
<dbReference type="FunFam" id="3.30.200.20:FF:000270">
    <property type="entry name" value="Serine/threonine-protein kinase bur1"/>
    <property type="match status" value="1"/>
</dbReference>
<evidence type="ECO:0000256" key="7">
    <source>
        <dbReference type="ARBA" id="ARBA00022840"/>
    </source>
</evidence>
<dbReference type="EMBL" id="MU001635">
    <property type="protein sequence ID" value="KAF2483575.1"/>
    <property type="molecule type" value="Genomic_DNA"/>
</dbReference>
<dbReference type="SMART" id="SM00220">
    <property type="entry name" value="S_TKc"/>
    <property type="match status" value="1"/>
</dbReference>
<keyword evidence="3 11" id="KW-0723">Serine/threonine-protein kinase</keyword>
<dbReference type="InterPro" id="IPR008271">
    <property type="entry name" value="Ser/Thr_kinase_AS"/>
</dbReference>
<keyword evidence="7 10" id="KW-0067">ATP-binding</keyword>
<gene>
    <name evidence="14" type="ORF">BDY17DRAFT_250119</name>
</gene>
<evidence type="ECO:0000256" key="1">
    <source>
        <dbReference type="ARBA" id="ARBA00006485"/>
    </source>
</evidence>
<dbReference type="EC" id="2.7.11.22" evidence="2"/>
<dbReference type="GO" id="GO:0032968">
    <property type="term" value="P:positive regulation of transcription elongation by RNA polymerase II"/>
    <property type="evidence" value="ECO:0007669"/>
    <property type="project" value="TreeGrafter"/>
</dbReference>
<dbReference type="Gene3D" id="1.10.510.10">
    <property type="entry name" value="Transferase(Phosphotransferase) domain 1"/>
    <property type="match status" value="1"/>
</dbReference>
<evidence type="ECO:0000256" key="8">
    <source>
        <dbReference type="ARBA" id="ARBA00047811"/>
    </source>
</evidence>
<dbReference type="CDD" id="cd07840">
    <property type="entry name" value="STKc_CDK9_like"/>
    <property type="match status" value="1"/>
</dbReference>
<dbReference type="Proteomes" id="UP000799767">
    <property type="component" value="Unassembled WGS sequence"/>
</dbReference>
<dbReference type="RefSeq" id="XP_033590145.1">
    <property type="nucleotide sequence ID" value="XM_033731035.1"/>
</dbReference>
<comment type="similarity">
    <text evidence="1">Belongs to the protein kinase superfamily. CMGC Ser/Thr protein kinase family. CDC2/CDKX subfamily.</text>
</comment>
<dbReference type="InterPro" id="IPR017441">
    <property type="entry name" value="Protein_kinase_ATP_BS"/>
</dbReference>
<keyword evidence="5 10" id="KW-0547">Nucleotide-binding</keyword>
<evidence type="ECO:0000313" key="15">
    <source>
        <dbReference type="Proteomes" id="UP000799767"/>
    </source>
</evidence>
<feature type="region of interest" description="Disordered" evidence="12">
    <location>
        <begin position="1"/>
        <end position="87"/>
    </location>
</feature>
<dbReference type="OrthoDB" id="204883at2759"/>
<dbReference type="SUPFAM" id="SSF56112">
    <property type="entry name" value="Protein kinase-like (PK-like)"/>
    <property type="match status" value="1"/>
</dbReference>
<keyword evidence="6 14" id="KW-0418">Kinase</keyword>
<comment type="catalytic activity">
    <reaction evidence="8">
        <text>L-threonyl-[protein] + ATP = O-phospho-L-threonyl-[protein] + ADP + H(+)</text>
        <dbReference type="Rhea" id="RHEA:46608"/>
        <dbReference type="Rhea" id="RHEA-COMP:11060"/>
        <dbReference type="Rhea" id="RHEA-COMP:11605"/>
        <dbReference type="ChEBI" id="CHEBI:15378"/>
        <dbReference type="ChEBI" id="CHEBI:30013"/>
        <dbReference type="ChEBI" id="CHEBI:30616"/>
        <dbReference type="ChEBI" id="CHEBI:61977"/>
        <dbReference type="ChEBI" id="CHEBI:456216"/>
        <dbReference type="EC" id="2.7.11.22"/>
    </reaction>
</comment>
<evidence type="ECO:0000256" key="2">
    <source>
        <dbReference type="ARBA" id="ARBA00012425"/>
    </source>
</evidence>
<dbReference type="InterPro" id="IPR011009">
    <property type="entry name" value="Kinase-like_dom_sf"/>
</dbReference>
<evidence type="ECO:0000256" key="12">
    <source>
        <dbReference type="SAM" id="MobiDB-lite"/>
    </source>
</evidence>
<dbReference type="GO" id="GO:0005524">
    <property type="term" value="F:ATP binding"/>
    <property type="evidence" value="ECO:0007669"/>
    <property type="project" value="UniProtKB-UniRule"/>
</dbReference>
<comment type="catalytic activity">
    <reaction evidence="9">
        <text>L-seryl-[protein] + ATP = O-phospho-L-seryl-[protein] + ADP + H(+)</text>
        <dbReference type="Rhea" id="RHEA:17989"/>
        <dbReference type="Rhea" id="RHEA-COMP:9863"/>
        <dbReference type="Rhea" id="RHEA-COMP:11604"/>
        <dbReference type="ChEBI" id="CHEBI:15378"/>
        <dbReference type="ChEBI" id="CHEBI:29999"/>
        <dbReference type="ChEBI" id="CHEBI:30616"/>
        <dbReference type="ChEBI" id="CHEBI:83421"/>
        <dbReference type="ChEBI" id="CHEBI:456216"/>
        <dbReference type="EC" id="2.7.11.22"/>
    </reaction>
</comment>
<dbReference type="PROSITE" id="PS50011">
    <property type="entry name" value="PROTEIN_KINASE_DOM"/>
    <property type="match status" value="1"/>
</dbReference>
<dbReference type="GeneID" id="54472037"/>
<evidence type="ECO:0000313" key="14">
    <source>
        <dbReference type="EMBL" id="KAF2483575.1"/>
    </source>
</evidence>